<gene>
    <name evidence="2" type="ORF">WNY59_15955</name>
</gene>
<evidence type="ECO:0000313" key="2">
    <source>
        <dbReference type="EMBL" id="MEM5503082.1"/>
    </source>
</evidence>
<reference evidence="2 3" key="1">
    <citation type="submission" date="2024-03" db="EMBL/GenBank/DDBJ databases">
        <title>Community enrichment and isolation of bacterial strains for fucoidan degradation.</title>
        <authorList>
            <person name="Sichert A."/>
        </authorList>
    </citation>
    <scope>NUCLEOTIDE SEQUENCE [LARGE SCALE GENOMIC DNA]</scope>
    <source>
        <strain evidence="2 3">AS62</strain>
    </source>
</reference>
<dbReference type="Pfam" id="PF07508">
    <property type="entry name" value="Recombinase"/>
    <property type="match status" value="1"/>
</dbReference>
<dbReference type="Pfam" id="PF13408">
    <property type="entry name" value="Zn_ribbon_recom"/>
    <property type="match status" value="1"/>
</dbReference>
<dbReference type="InterPro" id="IPR038109">
    <property type="entry name" value="DNA_bind_recomb_sf"/>
</dbReference>
<dbReference type="Pfam" id="PF00239">
    <property type="entry name" value="Resolvase"/>
    <property type="match status" value="1"/>
</dbReference>
<evidence type="ECO:0000313" key="3">
    <source>
        <dbReference type="Proteomes" id="UP001477870"/>
    </source>
</evidence>
<dbReference type="RefSeq" id="WP_342849269.1">
    <property type="nucleotide sequence ID" value="NZ_JBBMQO010000010.1"/>
</dbReference>
<name>A0ABU9TAE3_9HYPH</name>
<dbReference type="PROSITE" id="PS51736">
    <property type="entry name" value="RECOMBINASES_3"/>
    <property type="match status" value="1"/>
</dbReference>
<dbReference type="EMBL" id="JBBMQO010000010">
    <property type="protein sequence ID" value="MEM5503082.1"/>
    <property type="molecule type" value="Genomic_DNA"/>
</dbReference>
<dbReference type="Gene3D" id="3.90.1750.20">
    <property type="entry name" value="Putative Large Serine Recombinase, Chain B, Domain 2"/>
    <property type="match status" value="1"/>
</dbReference>
<accession>A0ABU9TAE3</accession>
<dbReference type="InterPro" id="IPR011109">
    <property type="entry name" value="DNA_bind_recombinase_dom"/>
</dbReference>
<dbReference type="Gene3D" id="3.40.50.1390">
    <property type="entry name" value="Resolvase, N-terminal catalytic domain"/>
    <property type="match status" value="1"/>
</dbReference>
<dbReference type="PANTHER" id="PTHR30461">
    <property type="entry name" value="DNA-INVERTASE FROM LAMBDOID PROPHAGE"/>
    <property type="match status" value="1"/>
</dbReference>
<comment type="caution">
    <text evidence="2">The sequence shown here is derived from an EMBL/GenBank/DDBJ whole genome shotgun (WGS) entry which is preliminary data.</text>
</comment>
<evidence type="ECO:0000259" key="1">
    <source>
        <dbReference type="PROSITE" id="PS51736"/>
    </source>
</evidence>
<dbReference type="SMART" id="SM00857">
    <property type="entry name" value="Resolvase"/>
    <property type="match status" value="1"/>
</dbReference>
<dbReference type="InterPro" id="IPR006119">
    <property type="entry name" value="Resolv_N"/>
</dbReference>
<dbReference type="InterPro" id="IPR025827">
    <property type="entry name" value="Zn_ribbon_recom_dom"/>
</dbReference>
<organism evidence="2 3">
    <name type="scientific">Ahrensia kielensis</name>
    <dbReference type="NCBI Taxonomy" id="76980"/>
    <lineage>
        <taxon>Bacteria</taxon>
        <taxon>Pseudomonadati</taxon>
        <taxon>Pseudomonadota</taxon>
        <taxon>Alphaproteobacteria</taxon>
        <taxon>Hyphomicrobiales</taxon>
        <taxon>Ahrensiaceae</taxon>
        <taxon>Ahrensia</taxon>
    </lineage>
</organism>
<dbReference type="PANTHER" id="PTHR30461:SF23">
    <property type="entry name" value="DNA RECOMBINASE-RELATED"/>
    <property type="match status" value="1"/>
</dbReference>
<dbReference type="SUPFAM" id="SSF53041">
    <property type="entry name" value="Resolvase-like"/>
    <property type="match status" value="1"/>
</dbReference>
<dbReference type="InterPro" id="IPR036162">
    <property type="entry name" value="Resolvase-like_N_sf"/>
</dbReference>
<sequence>MKRVAIYARYSSDLQSPLSIEDQLSMCMSYVNKKDGWSVSYKFTDHAISGASAGNRPQYQQLMEAIERRQVDIILAEDVDRFSREMSDAQRLYSICKSHRIEVHTVKDGELNRVMATFRGLGAAETLENIALKTKRGLTGNIQRGESAGGKSYGIDIAFQHDEKGKRIGGIESINSQEAGIIREIMERYAEGQSALTIAKQLNQRQIPSPTGGKWSFSTILGNPKRGTGILNNELYIGKRVWNRQSYNKNIVTGRRMAFPNPESEWLHADMPELRIVSDELWAAVKKRQQQSSLAVKDAQSGQCRPERAKRPKSLFSGLLKCGHCGSDYIIASRTSYSCSGYKSKGICDNKRMISISELERRILPALQSQLMKPEYYALFKSEYEKALKQLPIKQASEREIISKKLNAGQKSIDNLVDALMEAKGSAAIAKRLHELEAQQAERQQRFDALIPDKEPLIIPADLSERYKLSVKKLAATISKHPQHAIKEQIRSLIDEVRIYRPDTNDDDLGKTPLKLELIGSLVEILMLGLETQKAPELPGALRQLSLVAGAGFEPATFRL</sequence>
<dbReference type="Proteomes" id="UP001477870">
    <property type="component" value="Unassembled WGS sequence"/>
</dbReference>
<keyword evidence="3" id="KW-1185">Reference proteome</keyword>
<dbReference type="CDD" id="cd00338">
    <property type="entry name" value="Ser_Recombinase"/>
    <property type="match status" value="1"/>
</dbReference>
<dbReference type="InterPro" id="IPR050639">
    <property type="entry name" value="SSR_resolvase"/>
</dbReference>
<feature type="domain" description="Resolvase/invertase-type recombinase catalytic" evidence="1">
    <location>
        <begin position="3"/>
        <end position="154"/>
    </location>
</feature>
<protein>
    <submittedName>
        <fullName evidence="2">Recombinase family protein</fullName>
    </submittedName>
</protein>
<proteinExistence type="predicted"/>